<dbReference type="Gramene" id="MELO3C030145.2.1">
    <property type="protein sequence ID" value="MELO3C030145.2.1"/>
    <property type="gene ID" value="MELO3C030145.2"/>
</dbReference>
<reference evidence="2" key="1">
    <citation type="submission" date="2023-03" db="UniProtKB">
        <authorList>
            <consortium name="EnsemblPlants"/>
        </authorList>
    </citation>
    <scope>IDENTIFICATION</scope>
</reference>
<name>A0A9I9E877_CUCME</name>
<dbReference type="AlphaFoldDB" id="A0A9I9E877"/>
<accession>A0A9I9E877</accession>
<dbReference type="EnsemblPlants" id="MELO3C030145.2.1">
    <property type="protein sequence ID" value="MELO3C030145.2.1"/>
    <property type="gene ID" value="MELO3C030145.2"/>
</dbReference>
<sequence length="122" mass="14104">MPNDPFCDDPRRTTPPVPNDPLRTTHAAICSGRPILHDPRCDDPFHDDPRSRLLPVTIPTFLADWRLADENVIEDCSEEEKDPMRTTHRDFVKGENRIKGCCKNYLVKLTMRLHEVLILENT</sequence>
<feature type="region of interest" description="Disordered" evidence="1">
    <location>
        <begin position="1"/>
        <end position="25"/>
    </location>
</feature>
<evidence type="ECO:0000313" key="2">
    <source>
        <dbReference type="EnsemblPlants" id="MELO3C030145.2.1"/>
    </source>
</evidence>
<organism evidence="2">
    <name type="scientific">Cucumis melo</name>
    <name type="common">Muskmelon</name>
    <dbReference type="NCBI Taxonomy" id="3656"/>
    <lineage>
        <taxon>Eukaryota</taxon>
        <taxon>Viridiplantae</taxon>
        <taxon>Streptophyta</taxon>
        <taxon>Embryophyta</taxon>
        <taxon>Tracheophyta</taxon>
        <taxon>Spermatophyta</taxon>
        <taxon>Magnoliopsida</taxon>
        <taxon>eudicotyledons</taxon>
        <taxon>Gunneridae</taxon>
        <taxon>Pentapetalae</taxon>
        <taxon>rosids</taxon>
        <taxon>fabids</taxon>
        <taxon>Cucurbitales</taxon>
        <taxon>Cucurbitaceae</taxon>
        <taxon>Benincaseae</taxon>
        <taxon>Cucumis</taxon>
    </lineage>
</organism>
<protein>
    <submittedName>
        <fullName evidence="2">Uncharacterized protein</fullName>
    </submittedName>
</protein>
<proteinExistence type="predicted"/>
<evidence type="ECO:0000256" key="1">
    <source>
        <dbReference type="SAM" id="MobiDB-lite"/>
    </source>
</evidence>